<protein>
    <submittedName>
        <fullName evidence="3">ATPase</fullName>
    </submittedName>
</protein>
<sequence>MIKMFERKLTSIVIELLKEFRIVYLTGPRQAGKTTLTKSISPAYGLEYISFDNQNILQSAQNDPIGFIDSFKNKKLILDEFQYIPELIPAIKQASDNLTVTEKGKFLLTGSADIFRSGKTQEALPGHMARLELYPLSLSEKFNTPNNIIDLLCSQNFNISLIENLSHQQLADLILQGGYPEVQDKSPRGKQIWYDSYLEGRLFKDFETLYAARGDYRSKLKSLVPYLAGLAGNLIKYSNISNDLGQEDKLIKAYIEILELMFILKIVPAYLKNKAKRQAITMPKLQMIDTGLACNLLGIKNDDQLINSPYFGGLLENLIFMELLKQNGWSNEQVELFHFRDKYKNEVDIVLERDNNQIIGIEVKASATIKQHDFKGLIKLAEFNPAKFQYGIVFYSGKEVLPFSQNNIPLYALPIGLFLK</sequence>
<keyword evidence="4" id="KW-1185">Reference proteome</keyword>
<evidence type="ECO:0000259" key="2">
    <source>
        <dbReference type="Pfam" id="PF13635"/>
    </source>
</evidence>
<feature type="domain" description="DUF4143" evidence="2">
    <location>
        <begin position="215"/>
        <end position="366"/>
    </location>
</feature>
<dbReference type="PATRIC" id="fig|45070.6.peg.880"/>
<name>A0A0W0WU68_9GAMM</name>
<dbReference type="AlphaFoldDB" id="A0A0W0WU68"/>
<dbReference type="PANTHER" id="PTHR43566:SF2">
    <property type="entry name" value="DUF4143 DOMAIN-CONTAINING PROTEIN"/>
    <property type="match status" value="1"/>
</dbReference>
<accession>A0A0W0WU68</accession>
<comment type="caution">
    <text evidence="3">The sequence shown here is derived from an EMBL/GenBank/DDBJ whole genome shotgun (WGS) entry which is preliminary data.</text>
</comment>
<dbReference type="SUPFAM" id="SSF52540">
    <property type="entry name" value="P-loop containing nucleoside triphosphate hydrolases"/>
    <property type="match status" value="1"/>
</dbReference>
<evidence type="ECO:0000313" key="4">
    <source>
        <dbReference type="Proteomes" id="UP000054725"/>
    </source>
</evidence>
<proteinExistence type="predicted"/>
<dbReference type="Gene3D" id="3.40.50.300">
    <property type="entry name" value="P-loop containing nucleotide triphosphate hydrolases"/>
    <property type="match status" value="1"/>
</dbReference>
<dbReference type="InterPro" id="IPR025420">
    <property type="entry name" value="DUF4143"/>
</dbReference>
<organism evidence="3 4">
    <name type="scientific">Legionella nautarum</name>
    <dbReference type="NCBI Taxonomy" id="45070"/>
    <lineage>
        <taxon>Bacteria</taxon>
        <taxon>Pseudomonadati</taxon>
        <taxon>Pseudomonadota</taxon>
        <taxon>Gammaproteobacteria</taxon>
        <taxon>Legionellales</taxon>
        <taxon>Legionellaceae</taxon>
        <taxon>Legionella</taxon>
    </lineage>
</organism>
<evidence type="ECO:0000259" key="1">
    <source>
        <dbReference type="Pfam" id="PF13173"/>
    </source>
</evidence>
<dbReference type="InterPro" id="IPR041682">
    <property type="entry name" value="AAA_14"/>
</dbReference>
<reference evidence="3 4" key="1">
    <citation type="submission" date="2015-11" db="EMBL/GenBank/DDBJ databases">
        <title>Genomic analysis of 38 Legionella species identifies large and diverse effector repertoires.</title>
        <authorList>
            <person name="Burstein D."/>
            <person name="Amaro F."/>
            <person name="Zusman T."/>
            <person name="Lifshitz Z."/>
            <person name="Cohen O."/>
            <person name="Gilbert J.A."/>
            <person name="Pupko T."/>
            <person name="Shuman H.A."/>
            <person name="Segal G."/>
        </authorList>
    </citation>
    <scope>NUCLEOTIDE SEQUENCE [LARGE SCALE GENOMIC DNA]</scope>
    <source>
        <strain evidence="3 4">ATCC 49506</strain>
    </source>
</reference>
<dbReference type="Proteomes" id="UP000054725">
    <property type="component" value="Unassembled WGS sequence"/>
</dbReference>
<dbReference type="STRING" id="45070.Lnau_0829"/>
<dbReference type="Pfam" id="PF13173">
    <property type="entry name" value="AAA_14"/>
    <property type="match status" value="1"/>
</dbReference>
<dbReference type="Pfam" id="PF13635">
    <property type="entry name" value="DUF4143"/>
    <property type="match status" value="1"/>
</dbReference>
<feature type="domain" description="AAA" evidence="1">
    <location>
        <begin position="20"/>
        <end position="140"/>
    </location>
</feature>
<gene>
    <name evidence="3" type="ORF">Lnau_0829</name>
</gene>
<dbReference type="InterPro" id="IPR027417">
    <property type="entry name" value="P-loop_NTPase"/>
</dbReference>
<evidence type="ECO:0000313" key="3">
    <source>
        <dbReference type="EMBL" id="KTD35845.1"/>
    </source>
</evidence>
<dbReference type="EMBL" id="LNYO01000013">
    <property type="protein sequence ID" value="KTD35845.1"/>
    <property type="molecule type" value="Genomic_DNA"/>
</dbReference>
<dbReference type="PANTHER" id="PTHR43566">
    <property type="entry name" value="CONSERVED PROTEIN"/>
    <property type="match status" value="1"/>
</dbReference>